<dbReference type="PANTHER" id="PTHR13800:SF41">
    <property type="entry name" value="PROTEIN CED-11"/>
    <property type="match status" value="1"/>
</dbReference>
<evidence type="ECO:0000256" key="4">
    <source>
        <dbReference type="SAM" id="Phobius"/>
    </source>
</evidence>
<dbReference type="PANTHER" id="PTHR13800">
    <property type="entry name" value="TRANSIENT RECEPTOR POTENTIAL CATION CHANNEL, SUBFAMILY M, MEMBER 6"/>
    <property type="match status" value="1"/>
</dbReference>
<dbReference type="AlphaFoldDB" id="A0A820LNL1"/>
<evidence type="ECO:0000313" key="5">
    <source>
        <dbReference type="EMBL" id="CAF4360302.1"/>
    </source>
</evidence>
<evidence type="ECO:0000256" key="1">
    <source>
        <dbReference type="ARBA" id="ARBA00022448"/>
    </source>
</evidence>
<dbReference type="PRINTS" id="PR01097">
    <property type="entry name" value="TRNSRECEPTRP"/>
</dbReference>
<dbReference type="InterPro" id="IPR002153">
    <property type="entry name" value="TRPC_channel"/>
</dbReference>
<comment type="caution">
    <text evidence="5">The sequence shown here is derived from an EMBL/GenBank/DDBJ whole genome shotgun (WGS) entry which is preliminary data.</text>
</comment>
<keyword evidence="1" id="KW-0813">Transport</keyword>
<accession>A0A820LNL1</accession>
<feature type="transmembrane region" description="Helical" evidence="4">
    <location>
        <begin position="46"/>
        <end position="70"/>
    </location>
</feature>
<protein>
    <recommendedName>
        <fullName evidence="7">Ion transport domain-containing protein</fullName>
    </recommendedName>
</protein>
<keyword evidence="4" id="KW-1133">Transmembrane helix</keyword>
<dbReference type="Pfam" id="PF13516">
    <property type="entry name" value="LRR_6"/>
    <property type="match status" value="3"/>
</dbReference>
<dbReference type="GO" id="GO:0005262">
    <property type="term" value="F:calcium channel activity"/>
    <property type="evidence" value="ECO:0007669"/>
    <property type="project" value="InterPro"/>
</dbReference>
<keyword evidence="6" id="KW-1185">Reference proteome</keyword>
<dbReference type="InterPro" id="IPR050927">
    <property type="entry name" value="TRPM"/>
</dbReference>
<gene>
    <name evidence="5" type="ORF">UJA718_LOCUS16400</name>
</gene>
<dbReference type="Gene3D" id="3.80.10.10">
    <property type="entry name" value="Ribonuclease Inhibitor"/>
    <property type="match status" value="1"/>
</dbReference>
<keyword evidence="4" id="KW-0472">Membrane</keyword>
<evidence type="ECO:0008006" key="7">
    <source>
        <dbReference type="Google" id="ProtNLM"/>
    </source>
</evidence>
<dbReference type="SUPFAM" id="SSF52047">
    <property type="entry name" value="RNI-like"/>
    <property type="match status" value="1"/>
</dbReference>
<dbReference type="GO" id="GO:0005886">
    <property type="term" value="C:plasma membrane"/>
    <property type="evidence" value="ECO:0007669"/>
    <property type="project" value="TreeGrafter"/>
</dbReference>
<keyword evidence="3" id="KW-0407">Ion channel</keyword>
<dbReference type="SMART" id="SM00368">
    <property type="entry name" value="LRR_RI"/>
    <property type="match status" value="3"/>
</dbReference>
<dbReference type="InterPro" id="IPR032675">
    <property type="entry name" value="LRR_dom_sf"/>
</dbReference>
<dbReference type="Proteomes" id="UP000663873">
    <property type="component" value="Unassembled WGS sequence"/>
</dbReference>
<evidence type="ECO:0000256" key="3">
    <source>
        <dbReference type="ARBA" id="ARBA00023303"/>
    </source>
</evidence>
<dbReference type="EMBL" id="CAJOBP010002536">
    <property type="protein sequence ID" value="CAF4360302.1"/>
    <property type="molecule type" value="Genomic_DNA"/>
</dbReference>
<dbReference type="InterPro" id="IPR001611">
    <property type="entry name" value="Leu-rich_rpt"/>
</dbReference>
<evidence type="ECO:0000256" key="2">
    <source>
        <dbReference type="ARBA" id="ARBA00023065"/>
    </source>
</evidence>
<name>A0A820LNL1_9BILA</name>
<proteinExistence type="predicted"/>
<evidence type="ECO:0000313" key="6">
    <source>
        <dbReference type="Proteomes" id="UP000663873"/>
    </source>
</evidence>
<reference evidence="5" key="1">
    <citation type="submission" date="2021-02" db="EMBL/GenBank/DDBJ databases">
        <authorList>
            <person name="Nowell W R."/>
        </authorList>
    </citation>
    <scope>NUCLEOTIDE SEQUENCE</scope>
</reference>
<sequence>MIEESNTVWNWQLLRDVFNWGIWKVFGQVAEPYNDAVSENDTNGTLVFLFAISLTVVSNVLLLNVLIAMFNEKYQNVQDKSNELWRCQRFWLVAEYKEKLVLPPPFNVLGYLIKFMKYLCCKRKSKQFQNDQNEIDKNRERVIAETYWQDVFCEEEWKNISNKQNNDTDKQIPNNASEKSLSETIQIKEELNLVNNHIGDKGAQLLADAIQQNTKLKQLNLSKNQIGNQGARDLARSFLHTKALTIIDLSWNNIEDNGIKYIADALRHSEVTIPLFISYLS</sequence>
<keyword evidence="4" id="KW-0812">Transmembrane</keyword>
<organism evidence="5 6">
    <name type="scientific">Rotaria socialis</name>
    <dbReference type="NCBI Taxonomy" id="392032"/>
    <lineage>
        <taxon>Eukaryota</taxon>
        <taxon>Metazoa</taxon>
        <taxon>Spiralia</taxon>
        <taxon>Gnathifera</taxon>
        <taxon>Rotifera</taxon>
        <taxon>Eurotatoria</taxon>
        <taxon>Bdelloidea</taxon>
        <taxon>Philodinida</taxon>
        <taxon>Philodinidae</taxon>
        <taxon>Rotaria</taxon>
    </lineage>
</organism>
<keyword evidence="2" id="KW-0406">Ion transport</keyword>